<evidence type="ECO:0000313" key="1">
    <source>
        <dbReference type="EMBL" id="JAD19928.1"/>
    </source>
</evidence>
<organism evidence="1">
    <name type="scientific">Arundo donax</name>
    <name type="common">Giant reed</name>
    <name type="synonym">Donax arundinaceus</name>
    <dbReference type="NCBI Taxonomy" id="35708"/>
    <lineage>
        <taxon>Eukaryota</taxon>
        <taxon>Viridiplantae</taxon>
        <taxon>Streptophyta</taxon>
        <taxon>Embryophyta</taxon>
        <taxon>Tracheophyta</taxon>
        <taxon>Spermatophyta</taxon>
        <taxon>Magnoliopsida</taxon>
        <taxon>Liliopsida</taxon>
        <taxon>Poales</taxon>
        <taxon>Poaceae</taxon>
        <taxon>PACMAD clade</taxon>
        <taxon>Arundinoideae</taxon>
        <taxon>Arundineae</taxon>
        <taxon>Arundo</taxon>
    </lineage>
</organism>
<dbReference type="EMBL" id="GBRH01277967">
    <property type="protein sequence ID" value="JAD19928.1"/>
    <property type="molecule type" value="Transcribed_RNA"/>
</dbReference>
<reference evidence="1" key="2">
    <citation type="journal article" date="2015" name="Data Brief">
        <title>Shoot transcriptome of the giant reed, Arundo donax.</title>
        <authorList>
            <person name="Barrero R.A."/>
            <person name="Guerrero F.D."/>
            <person name="Moolhuijzen P."/>
            <person name="Goolsby J.A."/>
            <person name="Tidwell J."/>
            <person name="Bellgard S.E."/>
            <person name="Bellgard M.I."/>
        </authorList>
    </citation>
    <scope>NUCLEOTIDE SEQUENCE</scope>
    <source>
        <tissue evidence="1">Shoot tissue taken approximately 20 cm above the soil surface</tissue>
    </source>
</reference>
<reference evidence="1" key="1">
    <citation type="submission" date="2014-09" db="EMBL/GenBank/DDBJ databases">
        <authorList>
            <person name="Magalhaes I.L.F."/>
            <person name="Oliveira U."/>
            <person name="Santos F.R."/>
            <person name="Vidigal T.H.D.A."/>
            <person name="Brescovit A.D."/>
            <person name="Santos A.J."/>
        </authorList>
    </citation>
    <scope>NUCLEOTIDE SEQUENCE</scope>
    <source>
        <tissue evidence="1">Shoot tissue taken approximately 20 cm above the soil surface</tissue>
    </source>
</reference>
<name>A0A0A8Y535_ARUDO</name>
<accession>A0A0A8Y535</accession>
<sequence length="39" mass="4543">MSTQPHLFWIKKQLLLKLLNIPAQLSTIEVSIYPLIFFG</sequence>
<dbReference type="AlphaFoldDB" id="A0A0A8Y535"/>
<proteinExistence type="predicted"/>
<protein>
    <submittedName>
        <fullName evidence="1">Uncharacterized protein</fullName>
    </submittedName>
</protein>